<sequence length="380" mass="42510">MSHTALRLYSCYFEKHVVICGQGPVKDIARKIGFKHCSTIEEISSMFPWLDACKPKERICEGDVGKNNFEKVEAIILFGEPERWEQSLQIIIDLLLQNGDLGKTPEEHLPQVDGASHSHLPVFACSSDLVWASGAPTPRIAHGSFLSCLETLYQRMSGQCLTYTGLVGKPSPLAYMFALSQLNSIASKNFGATKPLKRVYCIGDNPAVDVYGANLYNMCLQSISDEKLESLSTRVNFLVKEERPALIPSTPLTDPALACTENDDRWKRSIESSALMPQSLCELVFQKSKRITPCTLESILVLTGVYQEHRKSHRLRHSLYNPCQVHPCFPYRSTLCEPRYVARDVAEAVKYILHIEGLSDHGEVDVTPCCPYLDEVARSP</sequence>
<dbReference type="PANTHER" id="PTHR14269">
    <property type="entry name" value="CDP-DIACYLGLYCEROL--GLYCEROL-3-PHOSPHATE 3-PHOSPHATIDYLTRANSFERASE-RELATED"/>
    <property type="match status" value="1"/>
</dbReference>
<dbReference type="InterPro" id="IPR036412">
    <property type="entry name" value="HAD-like_sf"/>
</dbReference>
<dbReference type="GO" id="GO:0005739">
    <property type="term" value="C:mitochondrion"/>
    <property type="evidence" value="ECO:0007669"/>
    <property type="project" value="TreeGrafter"/>
</dbReference>
<dbReference type="InterPro" id="IPR050324">
    <property type="entry name" value="CDP-alcohol_PTase-I"/>
</dbReference>
<name>A0A5K3ETQ8_MESCO</name>
<evidence type="ECO:0000313" key="1">
    <source>
        <dbReference type="WBParaSite" id="MCU_003029-RA"/>
    </source>
</evidence>
<dbReference type="InterPro" id="IPR023214">
    <property type="entry name" value="HAD_sf"/>
</dbReference>
<dbReference type="InterPro" id="IPR006353">
    <property type="entry name" value="HAD-SF_hydro_IIA_CECR5"/>
</dbReference>
<dbReference type="GO" id="GO:0046474">
    <property type="term" value="P:glycerophospholipid biosynthetic process"/>
    <property type="evidence" value="ECO:0007669"/>
    <property type="project" value="TreeGrafter"/>
</dbReference>
<reference evidence="1" key="1">
    <citation type="submission" date="2019-11" db="UniProtKB">
        <authorList>
            <consortium name="WormBaseParasite"/>
        </authorList>
    </citation>
    <scope>IDENTIFICATION</scope>
</reference>
<dbReference type="SUPFAM" id="SSF56784">
    <property type="entry name" value="HAD-like"/>
    <property type="match status" value="1"/>
</dbReference>
<dbReference type="PANTHER" id="PTHR14269:SF4">
    <property type="entry name" value="CAT EYE SYNDROME CRITICAL REGION PROTEIN 5"/>
    <property type="match status" value="1"/>
</dbReference>
<dbReference type="NCBIfam" id="TIGR01456">
    <property type="entry name" value="CECR5"/>
    <property type="match status" value="1"/>
</dbReference>
<organism evidence="1">
    <name type="scientific">Mesocestoides corti</name>
    <name type="common">Flatworm</name>
    <dbReference type="NCBI Taxonomy" id="53468"/>
    <lineage>
        <taxon>Eukaryota</taxon>
        <taxon>Metazoa</taxon>
        <taxon>Spiralia</taxon>
        <taxon>Lophotrochozoa</taxon>
        <taxon>Platyhelminthes</taxon>
        <taxon>Cestoda</taxon>
        <taxon>Eucestoda</taxon>
        <taxon>Cyclophyllidea</taxon>
        <taxon>Mesocestoididae</taxon>
        <taxon>Mesocestoides</taxon>
    </lineage>
</organism>
<accession>A0A5K3ETQ8</accession>
<dbReference type="WBParaSite" id="MCU_003029-RA">
    <property type="protein sequence ID" value="MCU_003029-RA"/>
    <property type="gene ID" value="MCU_003029"/>
</dbReference>
<proteinExistence type="predicted"/>
<dbReference type="AlphaFoldDB" id="A0A5K3ETQ8"/>
<dbReference type="Pfam" id="PF13242">
    <property type="entry name" value="Hydrolase_like"/>
    <property type="match status" value="1"/>
</dbReference>
<dbReference type="Gene3D" id="3.40.50.1000">
    <property type="entry name" value="HAD superfamily/HAD-like"/>
    <property type="match status" value="1"/>
</dbReference>
<protein>
    <submittedName>
        <fullName evidence="1">Clip domain-containing protein</fullName>
    </submittedName>
</protein>